<sequence length="555" mass="61602">MNETYYQPANVFRQPAIFVKKSESRPNSKSLGIGTHRKSWQNNVARLGSPLLRKASSDMNDYYTTQQLQSEYWGVNAPIGSRVTSLSCLEDKILVSNSNSTENLKLYELNQGSSKSTLRTLQVISVPDKPPIVTCLLPDSFKSTSTKFSQNDDCMILTGNQDGYVDLITTSATEGNAKIVKRFNHGKYLKSTNQQSLDAWLRTKRSLPIRQLQPWNDQGFMSIVNETVFIYDLNHHRSPLYLQSFNGLEAAAHHVSNPHLLSLVGSRFGENGISLLDLRSGQGYGNLYSPDIGDSTNHSKSTRCTWLDEYTIANTVGNCVKLWDVRAPGAKCTIKGHKGSINSLQYHSELKRLYTGDDQGYAIAWDLTNLENVSECRLANGFQSILSEKISELKQCGNIVVTPDSSHISRDRENTIGHARCSNFLSTTDDGSLITLDSVELGLHSIREVERPISIPVSQKQPESASYTHYSTGEAADSDTTLHQDSLGSTWEETSDGTVDMWEFQTPVQNTQGSKVNSPRGHKAHNPSLYSLTDNLLSGSTIYDQTSILNVDILV</sequence>
<feature type="region of interest" description="Disordered" evidence="2">
    <location>
        <begin position="456"/>
        <end position="482"/>
    </location>
</feature>
<feature type="repeat" description="WD" evidence="1">
    <location>
        <begin position="334"/>
        <end position="375"/>
    </location>
</feature>
<feature type="compositionally biased region" description="Polar residues" evidence="2">
    <location>
        <begin position="456"/>
        <end position="471"/>
    </location>
</feature>
<dbReference type="SUPFAM" id="SSF50978">
    <property type="entry name" value="WD40 repeat-like"/>
    <property type="match status" value="1"/>
</dbReference>
<protein>
    <submittedName>
        <fullName evidence="3">LAMI_0D07096g1_1</fullName>
    </submittedName>
</protein>
<dbReference type="AlphaFoldDB" id="A0A1G4JCS0"/>
<accession>A0A1G4JCS0</accession>
<proteinExistence type="predicted"/>
<dbReference type="InterPro" id="IPR001680">
    <property type="entry name" value="WD40_rpt"/>
</dbReference>
<dbReference type="SMART" id="SM00320">
    <property type="entry name" value="WD40"/>
    <property type="match status" value="2"/>
</dbReference>
<evidence type="ECO:0000313" key="4">
    <source>
        <dbReference type="Proteomes" id="UP000191024"/>
    </source>
</evidence>
<dbReference type="OrthoDB" id="361494at2759"/>
<keyword evidence="1" id="KW-0853">WD repeat</keyword>
<keyword evidence="4" id="KW-1185">Reference proteome</keyword>
<dbReference type="EMBL" id="LT598463">
    <property type="protein sequence ID" value="SCU87693.1"/>
    <property type="molecule type" value="Genomic_DNA"/>
</dbReference>
<reference evidence="3 4" key="1">
    <citation type="submission" date="2016-03" db="EMBL/GenBank/DDBJ databases">
        <authorList>
            <person name="Devillers H."/>
        </authorList>
    </citation>
    <scope>NUCLEOTIDE SEQUENCE [LARGE SCALE GENOMIC DNA]</scope>
    <source>
        <strain evidence="3">CBS 11717</strain>
    </source>
</reference>
<evidence type="ECO:0000256" key="1">
    <source>
        <dbReference type="PROSITE-ProRule" id="PRU00221"/>
    </source>
</evidence>
<gene>
    <name evidence="3" type="ORF">LAMI_0D07096G</name>
</gene>
<organism evidence="3 4">
    <name type="scientific">Lachancea mirantina</name>
    <dbReference type="NCBI Taxonomy" id="1230905"/>
    <lineage>
        <taxon>Eukaryota</taxon>
        <taxon>Fungi</taxon>
        <taxon>Dikarya</taxon>
        <taxon>Ascomycota</taxon>
        <taxon>Saccharomycotina</taxon>
        <taxon>Saccharomycetes</taxon>
        <taxon>Saccharomycetales</taxon>
        <taxon>Saccharomycetaceae</taxon>
        <taxon>Lachancea</taxon>
    </lineage>
</organism>
<dbReference type="Gene3D" id="2.130.10.10">
    <property type="entry name" value="YVTN repeat-like/Quinoprotein amine dehydrogenase"/>
    <property type="match status" value="1"/>
</dbReference>
<dbReference type="InterPro" id="IPR015943">
    <property type="entry name" value="WD40/YVTN_repeat-like_dom_sf"/>
</dbReference>
<dbReference type="STRING" id="1230905.A0A1G4JCS0"/>
<dbReference type="Proteomes" id="UP000191024">
    <property type="component" value="Chromosome D"/>
</dbReference>
<name>A0A1G4JCS0_9SACH</name>
<dbReference type="PROSITE" id="PS50082">
    <property type="entry name" value="WD_REPEATS_2"/>
    <property type="match status" value="1"/>
</dbReference>
<evidence type="ECO:0000256" key="2">
    <source>
        <dbReference type="SAM" id="MobiDB-lite"/>
    </source>
</evidence>
<dbReference type="InterPro" id="IPR036322">
    <property type="entry name" value="WD40_repeat_dom_sf"/>
</dbReference>
<evidence type="ECO:0000313" key="3">
    <source>
        <dbReference type="EMBL" id="SCU87693.1"/>
    </source>
</evidence>